<evidence type="ECO:0000313" key="3">
    <source>
        <dbReference type="Proteomes" id="UP001056201"/>
    </source>
</evidence>
<dbReference type="Pfam" id="PF07589">
    <property type="entry name" value="PEP-CTERM"/>
    <property type="match status" value="1"/>
</dbReference>
<dbReference type="Proteomes" id="UP001056201">
    <property type="component" value="Chromosome 1"/>
</dbReference>
<proteinExistence type="predicted"/>
<protein>
    <submittedName>
        <fullName evidence="2">PEP-CTERM sorting domain-containing protein</fullName>
    </submittedName>
</protein>
<dbReference type="NCBIfam" id="TIGR02595">
    <property type="entry name" value="PEP_CTERM"/>
    <property type="match status" value="1"/>
</dbReference>
<sequence length="205" mass="21727">MATPALLTASAAVSSTSIPFDRLNASSSANFQDQITFSAAGYAGQTALIFIHYEISGISSTSLANTNAQSSLNLYLGSNYFYESAYTSYGFKSGYFDPNYKYTGYKVMSTELGKLTNISATLNTSCTGLSFDSGFNCEATSTFKFLGIAGAALLDGTELGKLTVTSQSKFDYINGVSPVPEPSTYAMMSLGVLCLAIGASRARRR</sequence>
<feature type="domain" description="Ice-binding protein C-terminal" evidence="1">
    <location>
        <begin position="178"/>
        <end position="200"/>
    </location>
</feature>
<evidence type="ECO:0000313" key="2">
    <source>
        <dbReference type="EMBL" id="URI07902.1"/>
    </source>
</evidence>
<reference evidence="2" key="1">
    <citation type="submission" date="2022-05" db="EMBL/GenBank/DDBJ databases">
        <title>An RpoN-dependent PEP-CTERM gene is involved in floc formation of an Aquincola tertiaricarbonis strain.</title>
        <authorList>
            <person name="Qiu D."/>
            <person name="Xia M."/>
        </authorList>
    </citation>
    <scope>NUCLEOTIDE SEQUENCE</scope>
    <source>
        <strain evidence="2">RN12</strain>
    </source>
</reference>
<dbReference type="EMBL" id="CP097635">
    <property type="protein sequence ID" value="URI07902.1"/>
    <property type="molecule type" value="Genomic_DNA"/>
</dbReference>
<name>A0ABY4S7P3_AQUTE</name>
<dbReference type="InterPro" id="IPR013424">
    <property type="entry name" value="Ice-binding_C"/>
</dbReference>
<accession>A0ABY4S7P3</accession>
<keyword evidence="3" id="KW-1185">Reference proteome</keyword>
<organism evidence="2 3">
    <name type="scientific">Aquincola tertiaricarbonis</name>
    <dbReference type="NCBI Taxonomy" id="391953"/>
    <lineage>
        <taxon>Bacteria</taxon>
        <taxon>Pseudomonadati</taxon>
        <taxon>Pseudomonadota</taxon>
        <taxon>Betaproteobacteria</taxon>
        <taxon>Burkholderiales</taxon>
        <taxon>Sphaerotilaceae</taxon>
        <taxon>Aquincola</taxon>
    </lineage>
</organism>
<dbReference type="RefSeq" id="WP_250196126.1">
    <property type="nucleotide sequence ID" value="NZ_CP097635.1"/>
</dbReference>
<gene>
    <name evidence="2" type="ORF">MW290_04775</name>
</gene>
<evidence type="ECO:0000259" key="1">
    <source>
        <dbReference type="Pfam" id="PF07589"/>
    </source>
</evidence>